<evidence type="ECO:0000256" key="1">
    <source>
        <dbReference type="ARBA" id="ARBA00004651"/>
    </source>
</evidence>
<evidence type="ECO:0000256" key="6">
    <source>
        <dbReference type="ARBA" id="ARBA00023136"/>
    </source>
</evidence>
<feature type="transmembrane region" description="Helical" evidence="7">
    <location>
        <begin position="254"/>
        <end position="277"/>
    </location>
</feature>
<dbReference type="Gene3D" id="1.10.3720.10">
    <property type="entry name" value="MetI-like"/>
    <property type="match status" value="1"/>
</dbReference>
<organism evidence="9 10">
    <name type="scientific">Bianquea renquensis</name>
    <dbReference type="NCBI Taxonomy" id="2763661"/>
    <lineage>
        <taxon>Bacteria</taxon>
        <taxon>Bacillati</taxon>
        <taxon>Bacillota</taxon>
        <taxon>Clostridia</taxon>
        <taxon>Eubacteriales</taxon>
        <taxon>Bianqueaceae</taxon>
        <taxon>Bianquea</taxon>
    </lineage>
</organism>
<dbReference type="PANTHER" id="PTHR43227">
    <property type="entry name" value="BLL4140 PROTEIN"/>
    <property type="match status" value="1"/>
</dbReference>
<dbReference type="Pfam" id="PF00528">
    <property type="entry name" value="BPD_transp_1"/>
    <property type="match status" value="1"/>
</dbReference>
<evidence type="ECO:0000256" key="2">
    <source>
        <dbReference type="ARBA" id="ARBA00022448"/>
    </source>
</evidence>
<accession>A0A926DXG0</accession>
<keyword evidence="3" id="KW-1003">Cell membrane</keyword>
<reference evidence="9" key="1">
    <citation type="submission" date="2020-08" db="EMBL/GenBank/DDBJ databases">
        <title>Genome public.</title>
        <authorList>
            <person name="Liu C."/>
            <person name="Sun Q."/>
        </authorList>
    </citation>
    <scope>NUCLEOTIDE SEQUENCE</scope>
    <source>
        <strain evidence="9">NSJ-32</strain>
    </source>
</reference>
<dbReference type="EMBL" id="JACRSQ010000039">
    <property type="protein sequence ID" value="MBC8544995.1"/>
    <property type="molecule type" value="Genomic_DNA"/>
</dbReference>
<evidence type="ECO:0000256" key="4">
    <source>
        <dbReference type="ARBA" id="ARBA00022692"/>
    </source>
</evidence>
<keyword evidence="4 7" id="KW-0812">Transmembrane</keyword>
<dbReference type="SUPFAM" id="SSF161098">
    <property type="entry name" value="MetI-like"/>
    <property type="match status" value="1"/>
</dbReference>
<dbReference type="GO" id="GO:0055085">
    <property type="term" value="P:transmembrane transport"/>
    <property type="evidence" value="ECO:0007669"/>
    <property type="project" value="InterPro"/>
</dbReference>
<feature type="transmembrane region" description="Helical" evidence="7">
    <location>
        <begin position="192"/>
        <end position="220"/>
    </location>
</feature>
<gene>
    <name evidence="9" type="ORF">H8730_15745</name>
</gene>
<evidence type="ECO:0000259" key="8">
    <source>
        <dbReference type="PROSITE" id="PS50928"/>
    </source>
</evidence>
<feature type="transmembrane region" description="Helical" evidence="7">
    <location>
        <begin position="99"/>
        <end position="119"/>
    </location>
</feature>
<sequence>MLIPGAVILIIYSYIPIFGLQIAFKDFDIAKGIWGSPWVGLDNFKYIFFSYPGFGKVVFNTVYIAVLKMIFRYITPIIVALLLNEVMHIKFKRTVQTLIYLPHFISWIVICGLMISILSPTDGAVNEILKAVGLKPVYFLGNKSTFRPVLIISDVWKEFGYGTIIYMAALTSIDPSLYEAATIDRANRFQKVLYITLPGIAPIAVLVGILGLGSLLSAGFDQIFNLYNPLVYDVADVLDTFTYRMGILNAQYDLSTAVSFVTSFTNAGLVLISYFIAYKVAGYRPF</sequence>
<dbReference type="Proteomes" id="UP000657006">
    <property type="component" value="Unassembled WGS sequence"/>
</dbReference>
<dbReference type="PANTHER" id="PTHR43227:SF11">
    <property type="entry name" value="BLL4140 PROTEIN"/>
    <property type="match status" value="1"/>
</dbReference>
<evidence type="ECO:0000256" key="3">
    <source>
        <dbReference type="ARBA" id="ARBA00022475"/>
    </source>
</evidence>
<keyword evidence="2 7" id="KW-0813">Transport</keyword>
<feature type="transmembrane region" description="Helical" evidence="7">
    <location>
        <begin position="159"/>
        <end position="180"/>
    </location>
</feature>
<dbReference type="GO" id="GO:0005886">
    <property type="term" value="C:plasma membrane"/>
    <property type="evidence" value="ECO:0007669"/>
    <property type="project" value="UniProtKB-SubCell"/>
</dbReference>
<dbReference type="InterPro" id="IPR050809">
    <property type="entry name" value="UgpAE/MalFG_permease"/>
</dbReference>
<feature type="domain" description="ABC transmembrane type-1" evidence="8">
    <location>
        <begin position="58"/>
        <end position="273"/>
    </location>
</feature>
<feature type="transmembrane region" description="Helical" evidence="7">
    <location>
        <begin position="70"/>
        <end position="87"/>
    </location>
</feature>
<keyword evidence="10" id="KW-1185">Reference proteome</keyword>
<evidence type="ECO:0000256" key="5">
    <source>
        <dbReference type="ARBA" id="ARBA00022989"/>
    </source>
</evidence>
<evidence type="ECO:0000313" key="9">
    <source>
        <dbReference type="EMBL" id="MBC8544995.1"/>
    </source>
</evidence>
<comment type="caution">
    <text evidence="9">The sequence shown here is derived from an EMBL/GenBank/DDBJ whole genome shotgun (WGS) entry which is preliminary data.</text>
</comment>
<comment type="similarity">
    <text evidence="7">Belongs to the binding-protein-dependent transport system permease family.</text>
</comment>
<dbReference type="InterPro" id="IPR000515">
    <property type="entry name" value="MetI-like"/>
</dbReference>
<dbReference type="PROSITE" id="PS50928">
    <property type="entry name" value="ABC_TM1"/>
    <property type="match status" value="1"/>
</dbReference>
<dbReference type="InterPro" id="IPR035906">
    <property type="entry name" value="MetI-like_sf"/>
</dbReference>
<comment type="subcellular location">
    <subcellularLocation>
        <location evidence="1 7">Cell membrane</location>
        <topology evidence="1 7">Multi-pass membrane protein</topology>
    </subcellularLocation>
</comment>
<name>A0A926DXG0_9FIRM</name>
<evidence type="ECO:0000256" key="7">
    <source>
        <dbReference type="RuleBase" id="RU363032"/>
    </source>
</evidence>
<feature type="transmembrane region" description="Helical" evidence="7">
    <location>
        <begin position="6"/>
        <end position="24"/>
    </location>
</feature>
<keyword evidence="6 7" id="KW-0472">Membrane</keyword>
<keyword evidence="5 7" id="KW-1133">Transmembrane helix</keyword>
<dbReference type="CDD" id="cd06261">
    <property type="entry name" value="TM_PBP2"/>
    <property type="match status" value="1"/>
</dbReference>
<dbReference type="AlphaFoldDB" id="A0A926DXG0"/>
<evidence type="ECO:0000313" key="10">
    <source>
        <dbReference type="Proteomes" id="UP000657006"/>
    </source>
</evidence>
<protein>
    <submittedName>
        <fullName evidence="9">Sugar ABC transporter permease</fullName>
    </submittedName>
</protein>
<proteinExistence type="inferred from homology"/>